<evidence type="ECO:0000313" key="3">
    <source>
        <dbReference type="Proteomes" id="UP000198341"/>
    </source>
</evidence>
<name>K8FCC2_9CHLO</name>
<dbReference type="GeneID" id="19012178"/>
<reference evidence="2 3" key="1">
    <citation type="submission" date="2011-10" db="EMBL/GenBank/DDBJ databases">
        <authorList>
            <person name="Genoscope - CEA"/>
        </authorList>
    </citation>
    <scope>NUCLEOTIDE SEQUENCE [LARGE SCALE GENOMIC DNA]</scope>
    <source>
        <strain evidence="2 3">RCC 1105</strain>
    </source>
</reference>
<accession>K8FCC2</accession>
<dbReference type="AlphaFoldDB" id="K8FCC2"/>
<evidence type="ECO:0000256" key="1">
    <source>
        <dbReference type="SAM" id="MobiDB-lite"/>
    </source>
</evidence>
<evidence type="ECO:0000313" key="2">
    <source>
        <dbReference type="EMBL" id="CCO19368.1"/>
    </source>
</evidence>
<proteinExistence type="predicted"/>
<sequence>MSFLTTAMMFSRARGRCARRFVRIGSTEHQNGRRALQAFSPYSTIGEESPPRIREYEEDDDEEEKAFAEREKKFTLQRKLFRESLKMKNLERANGFTRKNLDLSASALGMSPAVVDAMMGDGDDVPPELKLLEQCVEDMDEKVKREMLSSPSPTENGDEGFPETAEEKLQRVIFERVFMIEKYAEWWPEAVLKAVRKGGPGYAKRMAGRRMEIAESIAEFAFSREYDDEAEDNNGDSFSSRNSDNSTRTRISGNTGKVLKRADVAAIAGLLSLGETLVTIDFSRDREMTKEKLRQSIKAFVDARRQAQTVKDYAEAWTVVDAIVTNGVNSLDRLVDVVSSRKNRNFDDDFSKKLKASPQDALRMASKLFEKKQEFVSKLFKGKKKDDDENNNNENNK</sequence>
<dbReference type="Proteomes" id="UP000198341">
    <property type="component" value="Chromosome 13"/>
</dbReference>
<gene>
    <name evidence="2" type="ordered locus">Bathy13g02260</name>
</gene>
<feature type="compositionally biased region" description="Low complexity" evidence="1">
    <location>
        <begin position="235"/>
        <end position="252"/>
    </location>
</feature>
<keyword evidence="3" id="KW-1185">Reference proteome</keyword>
<dbReference type="RefSeq" id="XP_007509565.1">
    <property type="nucleotide sequence ID" value="XM_007509503.1"/>
</dbReference>
<protein>
    <submittedName>
        <fullName evidence="2">Uncharacterized protein</fullName>
    </submittedName>
</protein>
<feature type="region of interest" description="Disordered" evidence="1">
    <location>
        <begin position="43"/>
        <end position="65"/>
    </location>
</feature>
<organism evidence="2 3">
    <name type="scientific">Bathycoccus prasinos</name>
    <dbReference type="NCBI Taxonomy" id="41875"/>
    <lineage>
        <taxon>Eukaryota</taxon>
        <taxon>Viridiplantae</taxon>
        <taxon>Chlorophyta</taxon>
        <taxon>Mamiellophyceae</taxon>
        <taxon>Mamiellales</taxon>
        <taxon>Bathycoccaceae</taxon>
        <taxon>Bathycoccus</taxon>
    </lineage>
</organism>
<feature type="region of interest" description="Disordered" evidence="1">
    <location>
        <begin position="230"/>
        <end position="252"/>
    </location>
</feature>
<dbReference type="EMBL" id="FO082266">
    <property type="protein sequence ID" value="CCO19368.1"/>
    <property type="molecule type" value="Genomic_DNA"/>
</dbReference>
<dbReference type="KEGG" id="bpg:Bathy13g02260"/>